<organism evidence="5 6">
    <name type="scientific">Propionicimonas paludicola</name>
    <dbReference type="NCBI Taxonomy" id="185243"/>
    <lineage>
        <taxon>Bacteria</taxon>
        <taxon>Bacillati</taxon>
        <taxon>Actinomycetota</taxon>
        <taxon>Actinomycetes</taxon>
        <taxon>Propionibacteriales</taxon>
        <taxon>Nocardioidaceae</taxon>
        <taxon>Propionicimonas</taxon>
    </lineage>
</organism>
<dbReference type="RefSeq" id="WP_098459556.1">
    <property type="nucleotide sequence ID" value="NZ_PDJC01000001.1"/>
</dbReference>
<protein>
    <submittedName>
        <fullName evidence="5">Site-specific recombinase XerC</fullName>
    </submittedName>
</protein>
<keyword evidence="3" id="KW-0233">DNA recombination</keyword>
<evidence type="ECO:0000313" key="5">
    <source>
        <dbReference type="EMBL" id="PFG15976.1"/>
    </source>
</evidence>
<evidence type="ECO:0000259" key="4">
    <source>
        <dbReference type="PROSITE" id="PS51898"/>
    </source>
</evidence>
<comment type="caution">
    <text evidence="5">The sequence shown here is derived from an EMBL/GenBank/DDBJ whole genome shotgun (WGS) entry which is preliminary data.</text>
</comment>
<dbReference type="Pfam" id="PF00589">
    <property type="entry name" value="Phage_integrase"/>
    <property type="match status" value="1"/>
</dbReference>
<evidence type="ECO:0000256" key="1">
    <source>
        <dbReference type="ARBA" id="ARBA00008857"/>
    </source>
</evidence>
<keyword evidence="2" id="KW-0238">DNA-binding</keyword>
<dbReference type="PROSITE" id="PS51898">
    <property type="entry name" value="TYR_RECOMBINASE"/>
    <property type="match status" value="1"/>
</dbReference>
<comment type="similarity">
    <text evidence="1">Belongs to the 'phage' integrase family.</text>
</comment>
<dbReference type="Gene3D" id="1.10.150.130">
    <property type="match status" value="1"/>
</dbReference>
<keyword evidence="6" id="KW-1185">Reference proteome</keyword>
<dbReference type="Gene3D" id="1.10.443.10">
    <property type="entry name" value="Intergrase catalytic core"/>
    <property type="match status" value="1"/>
</dbReference>
<dbReference type="GO" id="GO:0006310">
    <property type="term" value="P:DNA recombination"/>
    <property type="evidence" value="ECO:0007669"/>
    <property type="project" value="UniProtKB-KW"/>
</dbReference>
<proteinExistence type="inferred from homology"/>
<name>A0A2A9CP99_9ACTN</name>
<reference evidence="5 6" key="1">
    <citation type="submission" date="2017-10" db="EMBL/GenBank/DDBJ databases">
        <title>Sequencing the genomes of 1000 actinobacteria strains.</title>
        <authorList>
            <person name="Klenk H.-P."/>
        </authorList>
    </citation>
    <scope>NUCLEOTIDE SEQUENCE [LARGE SCALE GENOMIC DNA]</scope>
    <source>
        <strain evidence="5 6">DSM 15597</strain>
    </source>
</reference>
<dbReference type="Proteomes" id="UP000226079">
    <property type="component" value="Unassembled WGS sequence"/>
</dbReference>
<dbReference type="GO" id="GO:0003677">
    <property type="term" value="F:DNA binding"/>
    <property type="evidence" value="ECO:0007669"/>
    <property type="project" value="UniProtKB-KW"/>
</dbReference>
<evidence type="ECO:0000313" key="6">
    <source>
        <dbReference type="Proteomes" id="UP000226079"/>
    </source>
</evidence>
<gene>
    <name evidence="5" type="ORF">ATK74_0498</name>
</gene>
<dbReference type="OrthoDB" id="4326943at2"/>
<dbReference type="EMBL" id="PDJC01000001">
    <property type="protein sequence ID" value="PFG15976.1"/>
    <property type="molecule type" value="Genomic_DNA"/>
</dbReference>
<accession>A0A2A9CP99</accession>
<dbReference type="InterPro" id="IPR011010">
    <property type="entry name" value="DNA_brk_join_enz"/>
</dbReference>
<dbReference type="InterPro" id="IPR050090">
    <property type="entry name" value="Tyrosine_recombinase_XerCD"/>
</dbReference>
<sequence>MAYARLAPGEHSEIEAVPYRRDENNKRVKAANVRQATMWRARCKYRSLDGVREDVTRYARTKQAAVQAVREAVADKRHASAGSGDDSLKPSTPFIQAGRVWLKQIERPEAGKSAKTLEAYRGAFARYIDTDGCHLRGLTLAQANDVQRLLALLQRVADEHGSGAAKTLRTVLSGVLGMALRRGVLPVNAALQTGAVKAINPRASARDIRRSLTSDERIQAMEAADALAAQEWADPRSARKWETVADLIAFLAGTGVRISEARLLRWEHVSLSDGAIEIHGTKTLSSVRGLTAPGWLLERLRRRASVGGTEGMVFPAPSLQGPDSTVELASHVPMDSSNLQKWVRKVLNNAGLPWATSHTFRRTVATILHESNAPLVRIADQLGHANPAMTARVYLGRDLRGNKAELAALL</sequence>
<dbReference type="GO" id="GO:0015074">
    <property type="term" value="P:DNA integration"/>
    <property type="evidence" value="ECO:0007669"/>
    <property type="project" value="InterPro"/>
</dbReference>
<dbReference type="InterPro" id="IPR013762">
    <property type="entry name" value="Integrase-like_cat_sf"/>
</dbReference>
<dbReference type="CDD" id="cd01189">
    <property type="entry name" value="INT_ICEBs1_C_like"/>
    <property type="match status" value="1"/>
</dbReference>
<dbReference type="PANTHER" id="PTHR30349:SF64">
    <property type="entry name" value="PROPHAGE INTEGRASE INTD-RELATED"/>
    <property type="match status" value="1"/>
</dbReference>
<evidence type="ECO:0000256" key="2">
    <source>
        <dbReference type="ARBA" id="ARBA00023125"/>
    </source>
</evidence>
<feature type="domain" description="Tyr recombinase" evidence="4">
    <location>
        <begin position="207"/>
        <end position="410"/>
    </location>
</feature>
<dbReference type="PANTHER" id="PTHR30349">
    <property type="entry name" value="PHAGE INTEGRASE-RELATED"/>
    <property type="match status" value="1"/>
</dbReference>
<dbReference type="AlphaFoldDB" id="A0A2A9CP99"/>
<dbReference type="InterPro" id="IPR002104">
    <property type="entry name" value="Integrase_catalytic"/>
</dbReference>
<dbReference type="SUPFAM" id="SSF56349">
    <property type="entry name" value="DNA breaking-rejoining enzymes"/>
    <property type="match status" value="1"/>
</dbReference>
<dbReference type="InterPro" id="IPR010998">
    <property type="entry name" value="Integrase_recombinase_N"/>
</dbReference>
<evidence type="ECO:0000256" key="3">
    <source>
        <dbReference type="ARBA" id="ARBA00023172"/>
    </source>
</evidence>